<organism evidence="9 10">
    <name type="scientific">Lactuca sativa</name>
    <name type="common">Garden lettuce</name>
    <dbReference type="NCBI Taxonomy" id="4236"/>
    <lineage>
        <taxon>Eukaryota</taxon>
        <taxon>Viridiplantae</taxon>
        <taxon>Streptophyta</taxon>
        <taxon>Embryophyta</taxon>
        <taxon>Tracheophyta</taxon>
        <taxon>Spermatophyta</taxon>
        <taxon>Magnoliopsida</taxon>
        <taxon>eudicotyledons</taxon>
        <taxon>Gunneridae</taxon>
        <taxon>Pentapetalae</taxon>
        <taxon>asterids</taxon>
        <taxon>campanulids</taxon>
        <taxon>Asterales</taxon>
        <taxon>Asteraceae</taxon>
        <taxon>Cichorioideae</taxon>
        <taxon>Cichorieae</taxon>
        <taxon>Lactucinae</taxon>
        <taxon>Lactuca</taxon>
    </lineage>
</organism>
<comment type="caution">
    <text evidence="9">The sequence shown here is derived from an EMBL/GenBank/DDBJ whole genome shotgun (WGS) entry which is preliminary data.</text>
</comment>
<dbReference type="EMBL" id="NBSK02000007">
    <property type="protein sequence ID" value="KAJ0195799.1"/>
    <property type="molecule type" value="Genomic_DNA"/>
</dbReference>
<evidence type="ECO:0000256" key="3">
    <source>
        <dbReference type="ARBA" id="ARBA00022679"/>
    </source>
</evidence>
<dbReference type="InterPro" id="IPR011009">
    <property type="entry name" value="Kinase-like_dom_sf"/>
</dbReference>
<gene>
    <name evidence="9" type="ORF">LSAT_V11C700381190</name>
</gene>
<proteinExistence type="inferred from homology"/>
<dbReference type="Proteomes" id="UP000235145">
    <property type="component" value="Unassembled WGS sequence"/>
</dbReference>
<sequence>MVVDFKPENVFFSSIDEDSPLKATEFVLSVFFKPDVLSDIVGRVYNVAPEFLRRHYGAEPDIWSTGVILYILLSGVQLSNFIFSANLQKDMVGITLDTTFLQICSCYHLCF</sequence>
<dbReference type="Gene3D" id="1.10.510.10">
    <property type="entry name" value="Transferase(Phosphotransferase) domain 1"/>
    <property type="match status" value="1"/>
</dbReference>
<keyword evidence="5" id="KW-0418">Kinase</keyword>
<evidence type="ECO:0000256" key="1">
    <source>
        <dbReference type="ARBA" id="ARBA00005354"/>
    </source>
</evidence>
<evidence type="ECO:0000256" key="5">
    <source>
        <dbReference type="ARBA" id="ARBA00022777"/>
    </source>
</evidence>
<keyword evidence="3" id="KW-0808">Transferase</keyword>
<dbReference type="PANTHER" id="PTHR24349">
    <property type="entry name" value="SERINE/THREONINE-PROTEIN KINASE"/>
    <property type="match status" value="1"/>
</dbReference>
<keyword evidence="10" id="KW-1185">Reference proteome</keyword>
<dbReference type="GO" id="GO:0004674">
    <property type="term" value="F:protein serine/threonine kinase activity"/>
    <property type="evidence" value="ECO:0007669"/>
    <property type="project" value="UniProtKB-KW"/>
</dbReference>
<evidence type="ECO:0000313" key="10">
    <source>
        <dbReference type="Proteomes" id="UP000235145"/>
    </source>
</evidence>
<keyword evidence="6" id="KW-0067">ATP-binding</keyword>
<keyword evidence="7" id="KW-0812">Transmembrane</keyword>
<reference evidence="9 10" key="1">
    <citation type="journal article" date="2017" name="Nat. Commun.">
        <title>Genome assembly with in vitro proximity ligation data and whole-genome triplication in lettuce.</title>
        <authorList>
            <person name="Reyes-Chin-Wo S."/>
            <person name="Wang Z."/>
            <person name="Yang X."/>
            <person name="Kozik A."/>
            <person name="Arikit S."/>
            <person name="Song C."/>
            <person name="Xia L."/>
            <person name="Froenicke L."/>
            <person name="Lavelle D.O."/>
            <person name="Truco M.J."/>
            <person name="Xia R."/>
            <person name="Zhu S."/>
            <person name="Xu C."/>
            <person name="Xu H."/>
            <person name="Xu X."/>
            <person name="Cox K."/>
            <person name="Korf I."/>
            <person name="Meyers B.C."/>
            <person name="Michelmore R.W."/>
        </authorList>
    </citation>
    <scope>NUCLEOTIDE SEQUENCE [LARGE SCALE GENOMIC DNA]</scope>
    <source>
        <strain evidence="10">cv. Salinas</strain>
        <tissue evidence="9">Seedlings</tissue>
    </source>
</reference>
<name>A0A9R1X2L0_LACSA</name>
<dbReference type="GO" id="GO:0005524">
    <property type="term" value="F:ATP binding"/>
    <property type="evidence" value="ECO:0007669"/>
    <property type="project" value="UniProtKB-KW"/>
</dbReference>
<feature type="domain" description="Protein kinase" evidence="8">
    <location>
        <begin position="1"/>
        <end position="111"/>
    </location>
</feature>
<evidence type="ECO:0000256" key="6">
    <source>
        <dbReference type="ARBA" id="ARBA00022840"/>
    </source>
</evidence>
<comment type="similarity">
    <text evidence="1">Belongs to the protein kinase superfamily. CAMK Ser/Thr protein kinase family. CaMK subfamily.</text>
</comment>
<keyword evidence="7" id="KW-0472">Membrane</keyword>
<evidence type="ECO:0000256" key="7">
    <source>
        <dbReference type="SAM" id="Phobius"/>
    </source>
</evidence>
<dbReference type="InterPro" id="IPR000719">
    <property type="entry name" value="Prot_kinase_dom"/>
</dbReference>
<feature type="transmembrane region" description="Helical" evidence="7">
    <location>
        <begin position="62"/>
        <end position="83"/>
    </location>
</feature>
<protein>
    <recommendedName>
        <fullName evidence="8">Protein kinase domain-containing protein</fullName>
    </recommendedName>
</protein>
<dbReference type="InterPro" id="IPR050205">
    <property type="entry name" value="CDPK_Ser/Thr_kinases"/>
</dbReference>
<evidence type="ECO:0000313" key="9">
    <source>
        <dbReference type="EMBL" id="KAJ0195799.1"/>
    </source>
</evidence>
<keyword evidence="7" id="KW-1133">Transmembrane helix</keyword>
<accession>A0A9R1X2L0</accession>
<dbReference type="Pfam" id="PF00069">
    <property type="entry name" value="Pkinase"/>
    <property type="match status" value="1"/>
</dbReference>
<evidence type="ECO:0000256" key="2">
    <source>
        <dbReference type="ARBA" id="ARBA00022527"/>
    </source>
</evidence>
<dbReference type="AlphaFoldDB" id="A0A9R1X2L0"/>
<dbReference type="PROSITE" id="PS50011">
    <property type="entry name" value="PROTEIN_KINASE_DOM"/>
    <property type="match status" value="1"/>
</dbReference>
<evidence type="ECO:0000256" key="4">
    <source>
        <dbReference type="ARBA" id="ARBA00022741"/>
    </source>
</evidence>
<evidence type="ECO:0000259" key="8">
    <source>
        <dbReference type="PROSITE" id="PS50011"/>
    </source>
</evidence>
<dbReference type="SUPFAM" id="SSF56112">
    <property type="entry name" value="Protein kinase-like (PK-like)"/>
    <property type="match status" value="1"/>
</dbReference>
<keyword evidence="2" id="KW-0723">Serine/threonine-protein kinase</keyword>
<keyword evidence="4" id="KW-0547">Nucleotide-binding</keyword>